<name>A0A2G4YP33_9PROT</name>
<dbReference type="InterPro" id="IPR014748">
    <property type="entry name" value="Enoyl-CoA_hydra_C"/>
</dbReference>
<dbReference type="GO" id="GO:0016829">
    <property type="term" value="F:lyase activity"/>
    <property type="evidence" value="ECO:0007669"/>
    <property type="project" value="UniProtKB-KW"/>
</dbReference>
<evidence type="ECO:0000313" key="5">
    <source>
        <dbReference type="Proteomes" id="UP000229730"/>
    </source>
</evidence>
<dbReference type="InParanoid" id="A0A2G4YP33"/>
<dbReference type="Gene3D" id="3.90.226.10">
    <property type="entry name" value="2-enoyl-CoA Hydratase, Chain A, domain 1"/>
    <property type="match status" value="1"/>
</dbReference>
<evidence type="ECO:0000256" key="1">
    <source>
        <dbReference type="ARBA" id="ARBA00005254"/>
    </source>
</evidence>
<dbReference type="PANTHER" id="PTHR11941:SF54">
    <property type="entry name" value="ENOYL-COA HYDRATASE, MITOCHONDRIAL"/>
    <property type="match status" value="1"/>
</dbReference>
<organism evidence="4 5">
    <name type="scientific">Paremcibacter congregatus</name>
    <dbReference type="NCBI Taxonomy" id="2043170"/>
    <lineage>
        <taxon>Bacteria</taxon>
        <taxon>Pseudomonadati</taxon>
        <taxon>Pseudomonadota</taxon>
        <taxon>Alphaproteobacteria</taxon>
        <taxon>Emcibacterales</taxon>
        <taxon>Emcibacteraceae</taxon>
        <taxon>Paremcibacter</taxon>
    </lineage>
</organism>
<evidence type="ECO:0000256" key="3">
    <source>
        <dbReference type="RuleBase" id="RU003707"/>
    </source>
</evidence>
<dbReference type="FunFam" id="3.90.226.10:FF:000009">
    <property type="entry name" value="Carnitinyl-CoA dehydratase"/>
    <property type="match status" value="1"/>
</dbReference>
<evidence type="ECO:0000313" key="4">
    <source>
        <dbReference type="EMBL" id="PHZ84055.1"/>
    </source>
</evidence>
<reference evidence="4 5" key="1">
    <citation type="submission" date="2017-10" db="EMBL/GenBank/DDBJ databases">
        <title>Frigbacter circumglobatus gen. nov. sp. nov., isolated from sediment cultured in situ.</title>
        <authorList>
            <person name="Zhao Z."/>
        </authorList>
    </citation>
    <scope>NUCLEOTIDE SEQUENCE [LARGE SCALE GENOMIC DNA]</scope>
    <source>
        <strain evidence="4 5">ZYL</strain>
    </source>
</reference>
<dbReference type="RefSeq" id="WP_099473847.1">
    <property type="nucleotide sequence ID" value="NZ_CAXBMK010000002.1"/>
</dbReference>
<keyword evidence="5" id="KW-1185">Reference proteome</keyword>
<dbReference type="EMBL" id="PDEM01000025">
    <property type="protein sequence ID" value="PHZ84055.1"/>
    <property type="molecule type" value="Genomic_DNA"/>
</dbReference>
<dbReference type="Pfam" id="PF00378">
    <property type="entry name" value="ECH_1"/>
    <property type="match status" value="1"/>
</dbReference>
<dbReference type="SUPFAM" id="SSF52096">
    <property type="entry name" value="ClpP/crotonase"/>
    <property type="match status" value="1"/>
</dbReference>
<comment type="caution">
    <text evidence="4">The sequence shown here is derived from an EMBL/GenBank/DDBJ whole genome shotgun (WGS) entry which is preliminary data.</text>
</comment>
<comment type="similarity">
    <text evidence="1 3">Belongs to the enoyl-CoA hydratase/isomerase family.</text>
</comment>
<dbReference type="AlphaFoldDB" id="A0A2G4YP33"/>
<accession>A0A2G4YP33</accession>
<sequence length="265" mass="28806">MSDAIQENTDQEVLLEFPEEYIAVVRINRPKAYNALNLNVRSLIAEKFNELKAREDIRAVILTGNEKAFAAGADLKEMSVLSAVDYYKAHVERLYNAFADYPRPVIAAVNGFALGGGMELAMISDIILAGKSAKFGQPEVKVGVMPGAGGSQRLVRAVGKYNAMRMCLTGMMIGADEAKDMGLACEVLDDDQVMVRAMDMARELAALPPLGLEHIKYAILHGPDMSLESALGLERKSMQVLLSSKDRAEATAAFLEKRSATFTGE</sequence>
<protein>
    <submittedName>
        <fullName evidence="4">Enoyl-CoA hydratase</fullName>
    </submittedName>
</protein>
<keyword evidence="2" id="KW-0456">Lyase</keyword>
<dbReference type="InterPro" id="IPR029045">
    <property type="entry name" value="ClpP/crotonase-like_dom_sf"/>
</dbReference>
<evidence type="ECO:0000256" key="2">
    <source>
        <dbReference type="ARBA" id="ARBA00023239"/>
    </source>
</evidence>
<gene>
    <name evidence="4" type="ORF">CRD36_12690</name>
</gene>
<dbReference type="InterPro" id="IPR001753">
    <property type="entry name" value="Enoyl-CoA_hydra/iso"/>
</dbReference>
<dbReference type="OrthoDB" id="9795727at2"/>
<dbReference type="CDD" id="cd06558">
    <property type="entry name" value="crotonase-like"/>
    <property type="match status" value="1"/>
</dbReference>
<dbReference type="PROSITE" id="PS00166">
    <property type="entry name" value="ENOYL_COA_HYDRATASE"/>
    <property type="match status" value="1"/>
</dbReference>
<dbReference type="Gene3D" id="1.10.12.10">
    <property type="entry name" value="Lyase 2-enoyl-coa Hydratase, Chain A, domain 2"/>
    <property type="match status" value="1"/>
</dbReference>
<dbReference type="InterPro" id="IPR018376">
    <property type="entry name" value="Enoyl-CoA_hyd/isom_CS"/>
</dbReference>
<proteinExistence type="inferred from homology"/>
<dbReference type="Proteomes" id="UP000229730">
    <property type="component" value="Unassembled WGS sequence"/>
</dbReference>
<dbReference type="PANTHER" id="PTHR11941">
    <property type="entry name" value="ENOYL-COA HYDRATASE-RELATED"/>
    <property type="match status" value="1"/>
</dbReference>
<dbReference type="GO" id="GO:0006635">
    <property type="term" value="P:fatty acid beta-oxidation"/>
    <property type="evidence" value="ECO:0007669"/>
    <property type="project" value="TreeGrafter"/>
</dbReference>